<feature type="compositionally biased region" description="Basic and acidic residues" evidence="1">
    <location>
        <begin position="42"/>
        <end position="54"/>
    </location>
</feature>
<accession>A0AA40GG10</accession>
<proteinExistence type="predicted"/>
<reference evidence="2" key="1">
    <citation type="submission" date="2021-10" db="EMBL/GenBank/DDBJ databases">
        <title>Melipona bicolor Genome sequencing and assembly.</title>
        <authorList>
            <person name="Araujo N.S."/>
            <person name="Arias M.C."/>
        </authorList>
    </citation>
    <scope>NUCLEOTIDE SEQUENCE</scope>
    <source>
        <strain evidence="2">USP_2M_L1-L4_2017</strain>
        <tissue evidence="2">Whole body</tissue>
    </source>
</reference>
<organism evidence="2 3">
    <name type="scientific">Melipona bicolor</name>
    <dbReference type="NCBI Taxonomy" id="60889"/>
    <lineage>
        <taxon>Eukaryota</taxon>
        <taxon>Metazoa</taxon>
        <taxon>Ecdysozoa</taxon>
        <taxon>Arthropoda</taxon>
        <taxon>Hexapoda</taxon>
        <taxon>Insecta</taxon>
        <taxon>Pterygota</taxon>
        <taxon>Neoptera</taxon>
        <taxon>Endopterygota</taxon>
        <taxon>Hymenoptera</taxon>
        <taxon>Apocrita</taxon>
        <taxon>Aculeata</taxon>
        <taxon>Apoidea</taxon>
        <taxon>Anthophila</taxon>
        <taxon>Apidae</taxon>
        <taxon>Melipona</taxon>
    </lineage>
</organism>
<evidence type="ECO:0000256" key="1">
    <source>
        <dbReference type="SAM" id="MobiDB-lite"/>
    </source>
</evidence>
<keyword evidence="3" id="KW-1185">Reference proteome</keyword>
<feature type="compositionally biased region" description="Gly residues" evidence="1">
    <location>
        <begin position="21"/>
        <end position="36"/>
    </location>
</feature>
<name>A0AA40GG10_9HYME</name>
<comment type="caution">
    <text evidence="2">The sequence shown here is derived from an EMBL/GenBank/DDBJ whole genome shotgun (WGS) entry which is preliminary data.</text>
</comment>
<dbReference type="Proteomes" id="UP001177670">
    <property type="component" value="Unassembled WGS sequence"/>
</dbReference>
<feature type="region of interest" description="Disordered" evidence="1">
    <location>
        <begin position="1"/>
        <end position="81"/>
    </location>
</feature>
<evidence type="ECO:0000313" key="3">
    <source>
        <dbReference type="Proteomes" id="UP001177670"/>
    </source>
</evidence>
<sequence length="132" mass="14176">MQAMGREKGQGSMGQHSLGDDGSGADDGGNGLGNHVGNGRRSGRDDQGSVDRGDSVVSDDAGETSRGSGSDSQDGDENSLWEKQHVRFLSSFFHRPPHSHPFLRPSVDLRPPSRFLSSFVVNRSRSRVQPSV</sequence>
<dbReference type="AlphaFoldDB" id="A0AA40GG10"/>
<dbReference type="EMBL" id="JAHYIQ010000001">
    <property type="protein sequence ID" value="KAK1137100.1"/>
    <property type="molecule type" value="Genomic_DNA"/>
</dbReference>
<gene>
    <name evidence="2" type="ORF">K0M31_001627</name>
</gene>
<protein>
    <submittedName>
        <fullName evidence="2">Uncharacterized protein</fullName>
    </submittedName>
</protein>
<evidence type="ECO:0000313" key="2">
    <source>
        <dbReference type="EMBL" id="KAK1137100.1"/>
    </source>
</evidence>